<feature type="signal peptide" evidence="1">
    <location>
        <begin position="1"/>
        <end position="21"/>
    </location>
</feature>
<evidence type="ECO:0000313" key="2">
    <source>
        <dbReference type="EMBL" id="CAA6824936.1"/>
    </source>
</evidence>
<sequence>MQKLYISITVLFLTFTLFANASTSNTMTSELMMIVKQQQYLAKKVSDDYIAFQADQKNANKKMKMKKSIQSFNKNHLKLITNKNNTKMINQKLTKVDKIWKIAHKLSETKKHSVMLVTSMDDIGLKMKELRSLYQKTSK</sequence>
<gene>
    <name evidence="2" type="ORF">HELGO_WM25259</name>
</gene>
<proteinExistence type="predicted"/>
<keyword evidence="1" id="KW-0732">Signal</keyword>
<organism evidence="2">
    <name type="scientific">uncultured Sulfurovum sp</name>
    <dbReference type="NCBI Taxonomy" id="269237"/>
    <lineage>
        <taxon>Bacteria</taxon>
        <taxon>Pseudomonadati</taxon>
        <taxon>Campylobacterota</taxon>
        <taxon>Epsilonproteobacteria</taxon>
        <taxon>Campylobacterales</taxon>
        <taxon>Sulfurovaceae</taxon>
        <taxon>Sulfurovum</taxon>
        <taxon>environmental samples</taxon>
    </lineage>
</organism>
<reference evidence="2" key="1">
    <citation type="submission" date="2020-01" db="EMBL/GenBank/DDBJ databases">
        <authorList>
            <person name="Meier V. D."/>
            <person name="Meier V D."/>
        </authorList>
    </citation>
    <scope>NUCLEOTIDE SEQUENCE</scope>
    <source>
        <strain evidence="2">HLG_WM_MAG_03</strain>
    </source>
</reference>
<evidence type="ECO:0000256" key="1">
    <source>
        <dbReference type="SAM" id="SignalP"/>
    </source>
</evidence>
<feature type="chain" id="PRO_5028163298" evidence="1">
    <location>
        <begin position="22"/>
        <end position="139"/>
    </location>
</feature>
<accession>A0A6S6UBA3</accession>
<dbReference type="EMBL" id="CACVAR010000380">
    <property type="protein sequence ID" value="CAA6824936.1"/>
    <property type="molecule type" value="Genomic_DNA"/>
</dbReference>
<protein>
    <submittedName>
        <fullName evidence="2">Uncharacterized protein</fullName>
    </submittedName>
</protein>
<name>A0A6S6UBA3_9BACT</name>
<dbReference type="AlphaFoldDB" id="A0A6S6UBA3"/>